<evidence type="ECO:0000313" key="1">
    <source>
        <dbReference type="EMBL" id="MDY2588503.1"/>
    </source>
</evidence>
<name>A0ABU5EQG5_9FLAO</name>
<gene>
    <name evidence="1" type="ORF">SNF14_14235</name>
</gene>
<protein>
    <recommendedName>
        <fullName evidence="3">GLPGLI family protein</fullName>
    </recommendedName>
</protein>
<accession>A0ABU5EQG5</accession>
<sequence>MNRFIISVVLILISSICFSQDLKMELEIETCIDTSSQNNVTFIIENLTDSDIWINPLYLTFSFGIYSEDGNIVSRKTTRHLSGLKSEYLKVDKKSKKELKWTADFFDNYQFELNKEYYLECGYEPPYLRRKEKRKLKESNIFLSENRFDGKSNLFRICKI</sequence>
<dbReference type="EMBL" id="JAXDAE010000021">
    <property type="protein sequence ID" value="MDY2588503.1"/>
    <property type="molecule type" value="Genomic_DNA"/>
</dbReference>
<evidence type="ECO:0008006" key="3">
    <source>
        <dbReference type="Google" id="ProtNLM"/>
    </source>
</evidence>
<reference evidence="1 2" key="1">
    <citation type="submission" date="2023-11" db="EMBL/GenBank/DDBJ databases">
        <title>Winogradskyella pelagius sp. nov., isolated from coastal sediment.</title>
        <authorList>
            <person name="Li F."/>
        </authorList>
    </citation>
    <scope>NUCLEOTIDE SEQUENCE [LARGE SCALE GENOMIC DNA]</scope>
    <source>
        <strain evidence="1 2">KCTC 23502</strain>
    </source>
</reference>
<keyword evidence="2" id="KW-1185">Reference proteome</keyword>
<organism evidence="1 2">
    <name type="scientific">Winogradskyella aquimaris</name>
    <dbReference type="NCBI Taxonomy" id="864074"/>
    <lineage>
        <taxon>Bacteria</taxon>
        <taxon>Pseudomonadati</taxon>
        <taxon>Bacteroidota</taxon>
        <taxon>Flavobacteriia</taxon>
        <taxon>Flavobacteriales</taxon>
        <taxon>Flavobacteriaceae</taxon>
        <taxon>Winogradskyella</taxon>
    </lineage>
</organism>
<comment type="caution">
    <text evidence="1">The sequence shown here is derived from an EMBL/GenBank/DDBJ whole genome shotgun (WGS) entry which is preliminary data.</text>
</comment>
<evidence type="ECO:0000313" key="2">
    <source>
        <dbReference type="Proteomes" id="UP001285855"/>
    </source>
</evidence>
<dbReference type="Proteomes" id="UP001285855">
    <property type="component" value="Unassembled WGS sequence"/>
</dbReference>
<proteinExistence type="predicted"/>